<reference evidence="3" key="1">
    <citation type="journal article" date="2014" name="Genome Announc.">
        <title>Draft genome sequence of Colletotrichum sublineola, a destructive pathogen of cultivated sorghum.</title>
        <authorList>
            <person name="Baroncelli R."/>
            <person name="Sanz-Martin J.M."/>
            <person name="Rech G.E."/>
            <person name="Sukno S.A."/>
            <person name="Thon M.R."/>
        </authorList>
    </citation>
    <scope>NUCLEOTIDE SEQUENCE [LARGE SCALE GENOMIC DNA]</scope>
    <source>
        <strain evidence="3">TX430BB</strain>
    </source>
</reference>
<feature type="region of interest" description="Disordered" evidence="1">
    <location>
        <begin position="1"/>
        <end position="47"/>
    </location>
</feature>
<dbReference type="Proteomes" id="UP000027238">
    <property type="component" value="Unassembled WGS sequence"/>
</dbReference>
<proteinExistence type="predicted"/>
<protein>
    <submittedName>
        <fullName evidence="2">Uncharacterized protein</fullName>
    </submittedName>
</protein>
<organism evidence="2 3">
    <name type="scientific">Colletotrichum sublineola</name>
    <name type="common">Sorghum anthracnose fungus</name>
    <dbReference type="NCBI Taxonomy" id="1173701"/>
    <lineage>
        <taxon>Eukaryota</taxon>
        <taxon>Fungi</taxon>
        <taxon>Dikarya</taxon>
        <taxon>Ascomycota</taxon>
        <taxon>Pezizomycotina</taxon>
        <taxon>Sordariomycetes</taxon>
        <taxon>Hypocreomycetidae</taxon>
        <taxon>Glomerellales</taxon>
        <taxon>Glomerellaceae</taxon>
        <taxon>Colletotrichum</taxon>
        <taxon>Colletotrichum graminicola species complex</taxon>
    </lineage>
</organism>
<evidence type="ECO:0000256" key="1">
    <source>
        <dbReference type="SAM" id="MobiDB-lite"/>
    </source>
</evidence>
<keyword evidence="3" id="KW-1185">Reference proteome</keyword>
<feature type="compositionally biased region" description="Low complexity" evidence="1">
    <location>
        <begin position="18"/>
        <end position="32"/>
    </location>
</feature>
<dbReference type="AlphaFoldDB" id="A0A066X422"/>
<name>A0A066X422_COLSU</name>
<dbReference type="HOGENOM" id="CLU_1825173_0_0_1"/>
<comment type="caution">
    <text evidence="2">The sequence shown here is derived from an EMBL/GenBank/DDBJ whole genome shotgun (WGS) entry which is preliminary data.</text>
</comment>
<gene>
    <name evidence="2" type="ORF">CSUB01_06088</name>
</gene>
<evidence type="ECO:0000313" key="2">
    <source>
        <dbReference type="EMBL" id="KDN60501.1"/>
    </source>
</evidence>
<dbReference type="EMBL" id="JMSE01001502">
    <property type="protein sequence ID" value="KDN60501.1"/>
    <property type="molecule type" value="Genomic_DNA"/>
</dbReference>
<evidence type="ECO:0000313" key="3">
    <source>
        <dbReference type="Proteomes" id="UP000027238"/>
    </source>
</evidence>
<accession>A0A066X422</accession>
<sequence length="141" mass="15393">MRYVGLPRASIRAPGFQPSHPSHSSSSSSSSSRARDSGKPLPNTIQLEARCWTSHPADPTSGRSPITITITITNTTNLYPYPRKAVAPGEPVPQRALPRPRTLVQTSHAPACGNQNQNQNGRRATWERRVLQPMTPGPLPR</sequence>
<feature type="region of interest" description="Disordered" evidence="1">
    <location>
        <begin position="82"/>
        <end position="141"/>
    </location>
</feature>